<dbReference type="Gene3D" id="3.30.70.980">
    <property type="match status" value="2"/>
</dbReference>
<evidence type="ECO:0000256" key="1">
    <source>
        <dbReference type="ARBA" id="ARBA00008724"/>
    </source>
</evidence>
<dbReference type="SUPFAM" id="SSF75625">
    <property type="entry name" value="YebC-like"/>
    <property type="match status" value="1"/>
</dbReference>
<dbReference type="InterPro" id="IPR049083">
    <property type="entry name" value="TACO1_YebC_N"/>
</dbReference>
<dbReference type="EMBL" id="LCJZ01000020">
    <property type="protein sequence ID" value="KKT86716.1"/>
    <property type="molecule type" value="Genomic_DNA"/>
</dbReference>
<dbReference type="PATRIC" id="fig|1620411.3.peg.202"/>
<evidence type="ECO:0000256" key="5">
    <source>
        <dbReference type="ARBA" id="ARBA00023163"/>
    </source>
</evidence>
<sequence>MSGHSKWATIKRKKGALDQRRGALFTKLVKIIEVAARGGADPAMNFKLKLAVQKAKSANVPLATIEKSIKKGSGQDKEASRLEEVTYEGLAPGNVAVIVQALTDNKNRTVSDLRNIFNKSGATFGTQVGWQFENRGVLEITKPSNIEDLELAAIDAGALDFSDAGDVLEVYTEPKLLDQVKNKLEANGFKVTSSALSLVPKSKTVITDPNMARRVLNFLDAIDEYDDVTEVASTLDVPDEVMSKLED</sequence>
<keyword evidence="4 6" id="KW-0238">DNA-binding</keyword>
<dbReference type="NCBIfam" id="NF001030">
    <property type="entry name" value="PRK00110.1"/>
    <property type="match status" value="1"/>
</dbReference>
<evidence type="ECO:0000313" key="10">
    <source>
        <dbReference type="Proteomes" id="UP000033958"/>
    </source>
</evidence>
<keyword evidence="3 6" id="KW-0805">Transcription regulation</keyword>
<evidence type="ECO:0000256" key="4">
    <source>
        <dbReference type="ARBA" id="ARBA00023125"/>
    </source>
</evidence>
<dbReference type="Pfam" id="PF20772">
    <property type="entry name" value="TACO1_YebC_N"/>
    <property type="match status" value="1"/>
</dbReference>
<keyword evidence="5 6" id="KW-0804">Transcription</keyword>
<evidence type="ECO:0000256" key="2">
    <source>
        <dbReference type="ARBA" id="ARBA00022490"/>
    </source>
</evidence>
<dbReference type="GO" id="GO:0003677">
    <property type="term" value="F:DNA binding"/>
    <property type="evidence" value="ECO:0007669"/>
    <property type="project" value="UniProtKB-UniRule"/>
</dbReference>
<dbReference type="InterPro" id="IPR026564">
    <property type="entry name" value="Transcrip_reg_TACO1-like_dom3"/>
</dbReference>
<dbReference type="Proteomes" id="UP000033958">
    <property type="component" value="Unassembled WGS sequence"/>
</dbReference>
<dbReference type="InterPro" id="IPR002876">
    <property type="entry name" value="Transcrip_reg_TACO1-like"/>
</dbReference>
<evidence type="ECO:0000313" key="9">
    <source>
        <dbReference type="EMBL" id="KKT86716.1"/>
    </source>
</evidence>
<keyword evidence="2 6" id="KW-0963">Cytoplasm</keyword>
<dbReference type="NCBIfam" id="TIGR01033">
    <property type="entry name" value="YebC/PmpR family DNA-binding transcriptional regulator"/>
    <property type="match status" value="1"/>
</dbReference>
<protein>
    <recommendedName>
        <fullName evidence="6">Probable transcriptional regulatory protein VE97_C0020G0005</fullName>
    </recommendedName>
</protein>
<comment type="subcellular location">
    <subcellularLocation>
        <location evidence="6">Cytoplasm</location>
    </subcellularLocation>
</comment>
<gene>
    <name evidence="9" type="ORF">VE97_C0020G0005</name>
</gene>
<name>A0A0G1KSX9_UNCK3</name>
<organism evidence="9 10">
    <name type="scientific">candidate division Kazan bacterium GW2011_GWB1_45_10</name>
    <dbReference type="NCBI Taxonomy" id="1620411"/>
    <lineage>
        <taxon>Bacteria</taxon>
        <taxon>Bacteria division Kazan-3B-28</taxon>
    </lineage>
</organism>
<reference evidence="9 10" key="1">
    <citation type="journal article" date="2015" name="Nature">
        <title>rRNA introns, odd ribosomes, and small enigmatic genomes across a large radiation of phyla.</title>
        <authorList>
            <person name="Brown C.T."/>
            <person name="Hug L.A."/>
            <person name="Thomas B.C."/>
            <person name="Sharon I."/>
            <person name="Castelle C.J."/>
            <person name="Singh A."/>
            <person name="Wilkins M.J."/>
            <person name="Williams K.H."/>
            <person name="Banfield J.F."/>
        </authorList>
    </citation>
    <scope>NUCLEOTIDE SEQUENCE [LARGE SCALE GENOMIC DNA]</scope>
</reference>
<evidence type="ECO:0000256" key="6">
    <source>
        <dbReference type="HAMAP-Rule" id="MF_00693"/>
    </source>
</evidence>
<dbReference type="NCBIfam" id="NF009044">
    <property type="entry name" value="PRK12378.1"/>
    <property type="match status" value="1"/>
</dbReference>
<dbReference type="Gene3D" id="1.10.10.200">
    <property type="match status" value="1"/>
</dbReference>
<dbReference type="PANTHER" id="PTHR12532:SF6">
    <property type="entry name" value="TRANSCRIPTIONAL REGULATORY PROTEIN YEBC-RELATED"/>
    <property type="match status" value="1"/>
</dbReference>
<dbReference type="Pfam" id="PF01709">
    <property type="entry name" value="Transcrip_reg"/>
    <property type="match status" value="1"/>
</dbReference>
<feature type="domain" description="TACO1/YebC-like second and third" evidence="7">
    <location>
        <begin position="82"/>
        <end position="233"/>
    </location>
</feature>
<dbReference type="GO" id="GO:0005829">
    <property type="term" value="C:cytosol"/>
    <property type="evidence" value="ECO:0007669"/>
    <property type="project" value="TreeGrafter"/>
</dbReference>
<dbReference type="AlphaFoldDB" id="A0A0G1KSX9"/>
<accession>A0A0G1KSX9</accession>
<dbReference type="InterPro" id="IPR029072">
    <property type="entry name" value="YebC-like"/>
</dbReference>
<dbReference type="InterPro" id="IPR017856">
    <property type="entry name" value="Integrase-like_N"/>
</dbReference>
<dbReference type="GO" id="GO:0006355">
    <property type="term" value="P:regulation of DNA-templated transcription"/>
    <property type="evidence" value="ECO:0007669"/>
    <property type="project" value="UniProtKB-UniRule"/>
</dbReference>
<evidence type="ECO:0000259" key="7">
    <source>
        <dbReference type="Pfam" id="PF01709"/>
    </source>
</evidence>
<feature type="domain" description="TACO1/YebC-like N-terminal" evidence="8">
    <location>
        <begin position="5"/>
        <end position="75"/>
    </location>
</feature>
<proteinExistence type="inferred from homology"/>
<dbReference type="FunFam" id="1.10.10.200:FF:000002">
    <property type="entry name" value="Probable transcriptional regulatory protein CLM62_37755"/>
    <property type="match status" value="1"/>
</dbReference>
<dbReference type="HAMAP" id="MF_00693">
    <property type="entry name" value="Transcrip_reg_TACO1"/>
    <property type="match status" value="1"/>
</dbReference>
<dbReference type="InterPro" id="IPR048300">
    <property type="entry name" value="TACO1_YebC-like_2nd/3rd_dom"/>
</dbReference>
<comment type="similarity">
    <text evidence="1 6">Belongs to the TACO1 family.</text>
</comment>
<evidence type="ECO:0000259" key="8">
    <source>
        <dbReference type="Pfam" id="PF20772"/>
    </source>
</evidence>
<evidence type="ECO:0000256" key="3">
    <source>
        <dbReference type="ARBA" id="ARBA00023015"/>
    </source>
</evidence>
<comment type="caution">
    <text evidence="9">The sequence shown here is derived from an EMBL/GenBank/DDBJ whole genome shotgun (WGS) entry which is preliminary data.</text>
</comment>
<dbReference type="PANTHER" id="PTHR12532">
    <property type="entry name" value="TRANSLATIONAL ACTIVATOR OF CYTOCHROME C OXIDASE 1"/>
    <property type="match status" value="1"/>
</dbReference>